<feature type="region of interest" description="Disordered" evidence="1">
    <location>
        <begin position="1"/>
        <end position="42"/>
    </location>
</feature>
<feature type="compositionally biased region" description="Basic residues" evidence="1">
    <location>
        <begin position="10"/>
        <end position="24"/>
    </location>
</feature>
<organism evidence="2 3">
    <name type="scientific">Panicum virgatum</name>
    <name type="common">Blackwell switchgrass</name>
    <dbReference type="NCBI Taxonomy" id="38727"/>
    <lineage>
        <taxon>Eukaryota</taxon>
        <taxon>Viridiplantae</taxon>
        <taxon>Streptophyta</taxon>
        <taxon>Embryophyta</taxon>
        <taxon>Tracheophyta</taxon>
        <taxon>Spermatophyta</taxon>
        <taxon>Magnoliopsida</taxon>
        <taxon>Liliopsida</taxon>
        <taxon>Poales</taxon>
        <taxon>Poaceae</taxon>
        <taxon>PACMAD clade</taxon>
        <taxon>Panicoideae</taxon>
        <taxon>Panicodae</taxon>
        <taxon>Paniceae</taxon>
        <taxon>Panicinae</taxon>
        <taxon>Panicum</taxon>
        <taxon>Panicum sect. Hiantes</taxon>
    </lineage>
</organism>
<name>A0A8T0NUQ4_PANVG</name>
<sequence length="42" mass="5035">MSQIPFWRIKIPRTKRSPSKKKKGPRDLESSQSRNMRFFGAR</sequence>
<gene>
    <name evidence="2" type="ORF">PVAP13_9KG311500</name>
</gene>
<dbReference type="EMBL" id="CM029053">
    <property type="protein sequence ID" value="KAG2550886.1"/>
    <property type="molecule type" value="Genomic_DNA"/>
</dbReference>
<proteinExistence type="predicted"/>
<protein>
    <submittedName>
        <fullName evidence="2">Uncharacterized protein</fullName>
    </submittedName>
</protein>
<dbReference type="Proteomes" id="UP000823388">
    <property type="component" value="Chromosome 9K"/>
</dbReference>
<dbReference type="AlphaFoldDB" id="A0A8T0NUQ4"/>
<comment type="caution">
    <text evidence="2">The sequence shown here is derived from an EMBL/GenBank/DDBJ whole genome shotgun (WGS) entry which is preliminary data.</text>
</comment>
<keyword evidence="3" id="KW-1185">Reference proteome</keyword>
<evidence type="ECO:0000313" key="2">
    <source>
        <dbReference type="EMBL" id="KAG2550886.1"/>
    </source>
</evidence>
<reference evidence="2" key="1">
    <citation type="submission" date="2020-05" db="EMBL/GenBank/DDBJ databases">
        <title>WGS assembly of Panicum virgatum.</title>
        <authorList>
            <person name="Lovell J.T."/>
            <person name="Jenkins J."/>
            <person name="Shu S."/>
            <person name="Juenger T.E."/>
            <person name="Schmutz J."/>
        </authorList>
    </citation>
    <scope>NUCLEOTIDE SEQUENCE</scope>
    <source>
        <strain evidence="2">AP13</strain>
    </source>
</reference>
<accession>A0A8T0NUQ4</accession>
<evidence type="ECO:0000256" key="1">
    <source>
        <dbReference type="SAM" id="MobiDB-lite"/>
    </source>
</evidence>
<evidence type="ECO:0000313" key="3">
    <source>
        <dbReference type="Proteomes" id="UP000823388"/>
    </source>
</evidence>